<protein>
    <submittedName>
        <fullName evidence="8">Protein SVP26</fullName>
    </submittedName>
</protein>
<organism evidence="8 9">
    <name type="scientific">Hanseniaspora osmophila</name>
    <dbReference type="NCBI Taxonomy" id="56408"/>
    <lineage>
        <taxon>Eukaryota</taxon>
        <taxon>Fungi</taxon>
        <taxon>Dikarya</taxon>
        <taxon>Ascomycota</taxon>
        <taxon>Saccharomycotina</taxon>
        <taxon>Saccharomycetes</taxon>
        <taxon>Saccharomycodales</taxon>
        <taxon>Saccharomycodaceae</taxon>
        <taxon>Hanseniaspora</taxon>
    </lineage>
</organism>
<feature type="transmembrane region" description="Helical" evidence="7">
    <location>
        <begin position="48"/>
        <end position="66"/>
    </location>
</feature>
<dbReference type="PANTHER" id="PTHR13144:SF0">
    <property type="entry name" value="PROTEIN TEX261"/>
    <property type="match status" value="1"/>
</dbReference>
<feature type="region of interest" description="Disordered" evidence="6">
    <location>
        <begin position="170"/>
        <end position="192"/>
    </location>
</feature>
<evidence type="ECO:0000256" key="4">
    <source>
        <dbReference type="ARBA" id="ARBA00022989"/>
    </source>
</evidence>
<gene>
    <name evidence="8" type="ORF">AWRI3579_g1053</name>
</gene>
<evidence type="ECO:0000256" key="2">
    <source>
        <dbReference type="ARBA" id="ARBA00008096"/>
    </source>
</evidence>
<feature type="transmembrane region" description="Helical" evidence="7">
    <location>
        <begin position="6"/>
        <end position="28"/>
    </location>
</feature>
<evidence type="ECO:0000313" key="9">
    <source>
        <dbReference type="Proteomes" id="UP000095728"/>
    </source>
</evidence>
<proteinExistence type="inferred from homology"/>
<evidence type="ECO:0000256" key="3">
    <source>
        <dbReference type="ARBA" id="ARBA00022692"/>
    </source>
</evidence>
<accession>A0A1E5RHY8</accession>
<comment type="subcellular location">
    <subcellularLocation>
        <location evidence="1">Membrane</location>
        <topology evidence="1">Multi-pass membrane protein</topology>
    </subcellularLocation>
</comment>
<evidence type="ECO:0000256" key="5">
    <source>
        <dbReference type="ARBA" id="ARBA00023136"/>
    </source>
</evidence>
<dbReference type="EMBL" id="LPNM01000006">
    <property type="protein sequence ID" value="OEJ86203.1"/>
    <property type="molecule type" value="Genomic_DNA"/>
</dbReference>
<keyword evidence="9" id="KW-1185">Reference proteome</keyword>
<evidence type="ECO:0000256" key="1">
    <source>
        <dbReference type="ARBA" id="ARBA00004141"/>
    </source>
</evidence>
<dbReference type="GO" id="GO:0097020">
    <property type="term" value="F:COPII receptor activity"/>
    <property type="evidence" value="ECO:0007669"/>
    <property type="project" value="InterPro"/>
</dbReference>
<comment type="caution">
    <text evidence="8">The sequence shown here is derived from an EMBL/GenBank/DDBJ whole genome shotgun (WGS) entry which is preliminary data.</text>
</comment>
<dbReference type="GO" id="GO:0005789">
    <property type="term" value="C:endoplasmic reticulum membrane"/>
    <property type="evidence" value="ECO:0007669"/>
    <property type="project" value="TreeGrafter"/>
</dbReference>
<dbReference type="GO" id="GO:0000139">
    <property type="term" value="C:Golgi membrane"/>
    <property type="evidence" value="ECO:0007669"/>
    <property type="project" value="TreeGrafter"/>
</dbReference>
<dbReference type="STRING" id="56408.A0A1E5RHY8"/>
<keyword evidence="4 7" id="KW-1133">Transmembrane helix</keyword>
<evidence type="ECO:0000256" key="6">
    <source>
        <dbReference type="SAM" id="MobiDB-lite"/>
    </source>
</evidence>
<feature type="transmembrane region" description="Helical" evidence="7">
    <location>
        <begin position="86"/>
        <end position="105"/>
    </location>
</feature>
<name>A0A1E5RHY8_9ASCO</name>
<dbReference type="GO" id="GO:0006888">
    <property type="term" value="P:endoplasmic reticulum to Golgi vesicle-mediated transport"/>
    <property type="evidence" value="ECO:0007669"/>
    <property type="project" value="InterPro"/>
</dbReference>
<evidence type="ECO:0000256" key="7">
    <source>
        <dbReference type="SAM" id="Phobius"/>
    </source>
</evidence>
<feature type="compositionally biased region" description="Low complexity" evidence="6">
    <location>
        <begin position="180"/>
        <end position="190"/>
    </location>
</feature>
<sequence>MLLQVLSIVGTLCGFVFATLSLASGLYYISELIESKCEPTKKFLSKAIYGIIIAFVLLMLVDRFPIKLCLLSIVSNVVYYQNLKKFPFINLGSIFFIGSIVLVILNHYLWFKYFNNIEIPPQFKYDPKYIPQKRANFAEVASFFGIMIWFVPFALFISLSAADQTLPLTSGSEGSSGVIPSPSGLTSSSGKKTKKMQSIGKVVISTIKEYFELLIGVFSSTQAAKNKKFDRLV</sequence>
<evidence type="ECO:0000313" key="8">
    <source>
        <dbReference type="EMBL" id="OEJ86203.1"/>
    </source>
</evidence>
<dbReference type="InterPro" id="IPR007277">
    <property type="entry name" value="Svp26/Tex261"/>
</dbReference>
<keyword evidence="3 7" id="KW-0812">Transmembrane</keyword>
<dbReference type="AlphaFoldDB" id="A0A1E5RHY8"/>
<reference evidence="9" key="1">
    <citation type="journal article" date="2016" name="Genome Announc.">
        <title>Genome sequences of three species of Hanseniaspora isolated from spontaneous wine fermentations.</title>
        <authorList>
            <person name="Sternes P.R."/>
            <person name="Lee D."/>
            <person name="Kutyna D.R."/>
            <person name="Borneman A.R."/>
        </authorList>
    </citation>
    <scope>NUCLEOTIDE SEQUENCE [LARGE SCALE GENOMIC DNA]</scope>
    <source>
        <strain evidence="9">AWRI3579</strain>
    </source>
</reference>
<dbReference type="GO" id="GO:0030134">
    <property type="term" value="C:COPII-coated ER to Golgi transport vesicle"/>
    <property type="evidence" value="ECO:0007669"/>
    <property type="project" value="TreeGrafter"/>
</dbReference>
<dbReference type="FunCoup" id="A0A1E5RHY8">
    <property type="interactions" value="274"/>
</dbReference>
<keyword evidence="5 7" id="KW-0472">Membrane</keyword>
<comment type="similarity">
    <text evidence="2">Belongs to the SVP26 family.</text>
</comment>
<feature type="transmembrane region" description="Helical" evidence="7">
    <location>
        <begin position="137"/>
        <end position="159"/>
    </location>
</feature>
<dbReference type="OrthoDB" id="28257at2759"/>
<dbReference type="PANTHER" id="PTHR13144">
    <property type="entry name" value="TEX261 PROTEIN"/>
    <property type="match status" value="1"/>
</dbReference>
<dbReference type="InParanoid" id="A0A1E5RHY8"/>
<dbReference type="Pfam" id="PF04148">
    <property type="entry name" value="Erv26"/>
    <property type="match status" value="1"/>
</dbReference>
<dbReference type="Proteomes" id="UP000095728">
    <property type="component" value="Unassembled WGS sequence"/>
</dbReference>